<dbReference type="InterPro" id="IPR005821">
    <property type="entry name" value="Ion_trans_dom"/>
</dbReference>
<keyword evidence="4 9" id="KW-1133">Transmembrane helix</keyword>
<protein>
    <submittedName>
        <fullName evidence="11">Solute carrier family 9 member C1</fullName>
    </submittedName>
</protein>
<comment type="subcellular location">
    <subcellularLocation>
        <location evidence="1">Membrane</location>
        <topology evidence="1">Multi-pass membrane protein</topology>
    </subcellularLocation>
</comment>
<keyword evidence="5" id="KW-0915">Sodium</keyword>
<gene>
    <name evidence="11" type="primary">SLC9C1</name>
</gene>
<dbReference type="STRING" id="9305.ENSSHAP00000001137"/>
<dbReference type="GO" id="GO:0030317">
    <property type="term" value="P:flagellated sperm motility"/>
    <property type="evidence" value="ECO:0007669"/>
    <property type="project" value="Ensembl"/>
</dbReference>
<name>G3VD83_SARHA</name>
<proteinExistence type="predicted"/>
<evidence type="ECO:0000256" key="2">
    <source>
        <dbReference type="ARBA" id="ARBA00022448"/>
    </source>
</evidence>
<dbReference type="RefSeq" id="XP_031815515.1">
    <property type="nucleotide sequence ID" value="XM_031959655.1"/>
</dbReference>
<dbReference type="InterPro" id="IPR006153">
    <property type="entry name" value="Cation/H_exchanger_TM"/>
</dbReference>
<dbReference type="CTD" id="285335"/>
<feature type="domain" description="Cyclic nucleotide-binding" evidence="10">
    <location>
        <begin position="919"/>
        <end position="1010"/>
    </location>
</feature>
<dbReference type="GO" id="GO:0031514">
    <property type="term" value="C:motile cilium"/>
    <property type="evidence" value="ECO:0007669"/>
    <property type="project" value="Ensembl"/>
</dbReference>
<evidence type="ECO:0000256" key="4">
    <source>
        <dbReference type="ARBA" id="ARBA00022989"/>
    </source>
</evidence>
<dbReference type="Proteomes" id="UP000007648">
    <property type="component" value="Unassembled WGS sequence"/>
</dbReference>
<sequence length="1186" mass="136940">MLFSQNSSELPLQDEKSFLEHFWVQFVISMFYVSSLPLPKIIFGLCIINILGAFLKIKLKDSQFPLPILLFLIGCAFEILSFTSFEVHRYTELIQWMDPVIFINLFTPVIIFSISFDTDFYMLQKLFWQIVILTVPGFFLNYALVDWYLTSVNKLVLENTSRVLFAIMLVCTDPMLTTSAIRNLGLSKGLTHLIKGECMLMAALAENTFRITLHIADFHHKDLPTRLSIGVVDEILKKFFGSIAFGFLNFKILEFWLRNIFNDDVSEGMLSFSLVYINFYVAEWSGMSGIISLFVSSLLLNSTSFKQEAELFLLKFWKSIRFFASLMIFTFVGMLIPARVYLRISFSDIYYAVHLYFTLIVIRILVFLILSPVLNRLGYGFTWRWAFTMVWSEMRGLFNINMALTLSYSVNSIGSEREKSQILLHGVTLCLITLLINSMTLPRAVIHLGLRDITLTKRKSLYYTVQHFQEITKSAATALRFDRDLANADWTWVEKKTTFQNPYKLTQEESEQQKLKCPKCQTEIGDTRISTEIMELARVRLLSAQIASYERQYASEILSQNAVKVLIGAAGSFGDKKGKFMSFQTIQAYVEKKRFFSFFRSILLNWIYNSKKEKGAPTKYYTALLNPILLFCHKIVFSDKFEFTGYLVILLNMSPLIISWIPPLNVIYDKEIRTVNHTFLLFYVVEAAFKILAMRKKFFLQNWNILELTITVLIIIEEILIDLETLDLTNQTNSSIIFLKVVKLLRIFRVFKLITPMLLEVIDKRMSQQLSFRYAILKGYVQGEADVTCIIDHISSNKAVAQELRHRVTKSAENAMKELGYLEYDHPDIAITMKTKEEINTLLKMASEILRSLEAKGIINKAEVIEIQKIIIAKKKEMLNFEPVIRLPSLDEILYHISWLNKSEVHINFIKKKVKILTFDCGNNIFEEGDDLTGIYLIVTGMIKRKSTYHDFRMDQMPSQDDYNNQMTYADYLISGAILGELNCLTNEPVKYTATCKTVVETYFIPKEHLYETFKECCPSIEYKIWLKLSLGVGAQKVKEILAYENWSYNLQLQLCNVYVRDVPIGTKVDIYDETVSYVILVYGSAKDCQLQKKHFAPTLIPKTCHQIQGIANITKLLVIQTSVDLKKCRNNTKRYVPVCKHVAKPKAGSSILERNLPSDTTVNFQKHMKECSTDIRVNLEALEDL</sequence>
<evidence type="ECO:0000256" key="1">
    <source>
        <dbReference type="ARBA" id="ARBA00004141"/>
    </source>
</evidence>
<dbReference type="InterPro" id="IPR018490">
    <property type="entry name" value="cNMP-bd_dom_sf"/>
</dbReference>
<dbReference type="GO" id="GO:0005886">
    <property type="term" value="C:plasma membrane"/>
    <property type="evidence" value="ECO:0007669"/>
    <property type="project" value="TreeGrafter"/>
</dbReference>
<feature type="transmembrane region" description="Helical" evidence="9">
    <location>
        <begin position="22"/>
        <end position="52"/>
    </location>
</feature>
<dbReference type="Pfam" id="PF00999">
    <property type="entry name" value="Na_H_Exchanger"/>
    <property type="match status" value="1"/>
</dbReference>
<evidence type="ECO:0000256" key="7">
    <source>
        <dbReference type="ARBA" id="ARBA00023136"/>
    </source>
</evidence>
<dbReference type="Gene3D" id="1.20.120.350">
    <property type="entry name" value="Voltage-gated potassium channels. Chain C"/>
    <property type="match status" value="1"/>
</dbReference>
<dbReference type="CDD" id="cd00038">
    <property type="entry name" value="CAP_ED"/>
    <property type="match status" value="1"/>
</dbReference>
<dbReference type="GO" id="GO:0051453">
    <property type="term" value="P:regulation of intracellular pH"/>
    <property type="evidence" value="ECO:0007669"/>
    <property type="project" value="TreeGrafter"/>
</dbReference>
<dbReference type="KEGG" id="shr:100930435"/>
<dbReference type="InParanoid" id="G3VD83"/>
<dbReference type="Ensembl" id="ENSSHAT00000001152.2">
    <property type="protein sequence ID" value="ENSSHAP00000001137.2"/>
    <property type="gene ID" value="ENSSHAG00000001016.2"/>
</dbReference>
<evidence type="ECO:0000256" key="6">
    <source>
        <dbReference type="ARBA" id="ARBA00023065"/>
    </source>
</evidence>
<dbReference type="GeneTree" id="ENSGT00940000162055"/>
<dbReference type="InterPro" id="IPR014710">
    <property type="entry name" value="RmlC-like_jellyroll"/>
</dbReference>
<keyword evidence="7 9" id="KW-0472">Membrane</keyword>
<dbReference type="PANTHER" id="PTHR10110">
    <property type="entry name" value="SODIUM/HYDROGEN EXCHANGER"/>
    <property type="match status" value="1"/>
</dbReference>
<reference evidence="11 12" key="1">
    <citation type="journal article" date="2011" name="Proc. Natl. Acad. Sci. U.S.A.">
        <title>Genetic diversity and population structure of the endangered marsupial Sarcophilus harrisii (Tasmanian devil).</title>
        <authorList>
            <person name="Miller W."/>
            <person name="Hayes V.M."/>
            <person name="Ratan A."/>
            <person name="Petersen D.C."/>
            <person name="Wittekindt N.E."/>
            <person name="Miller J."/>
            <person name="Walenz B."/>
            <person name="Knight J."/>
            <person name="Qi J."/>
            <person name="Zhao F."/>
            <person name="Wang Q."/>
            <person name="Bedoya-Reina O.C."/>
            <person name="Katiyar N."/>
            <person name="Tomsho L.P."/>
            <person name="Kasson L.M."/>
            <person name="Hardie R.A."/>
            <person name="Woodbridge P."/>
            <person name="Tindall E.A."/>
            <person name="Bertelsen M.F."/>
            <person name="Dixon D."/>
            <person name="Pyecroft S."/>
            <person name="Helgen K.M."/>
            <person name="Lesk A.M."/>
            <person name="Pringle T.H."/>
            <person name="Patterson N."/>
            <person name="Zhang Y."/>
            <person name="Kreiss A."/>
            <person name="Woods G.M."/>
            <person name="Jones M.E."/>
            <person name="Schuster S.C."/>
        </authorList>
    </citation>
    <scope>NUCLEOTIDE SEQUENCE [LARGE SCALE GENOMIC DNA]</scope>
</reference>
<evidence type="ECO:0000256" key="8">
    <source>
        <dbReference type="ARBA" id="ARBA00023201"/>
    </source>
</evidence>
<dbReference type="OrthoDB" id="441412at2759"/>
<feature type="transmembrane region" description="Helical" evidence="9">
    <location>
        <begin position="277"/>
        <end position="301"/>
    </location>
</feature>
<dbReference type="PANTHER" id="PTHR10110:SF87">
    <property type="entry name" value="SODIUM_HYDROGEN EXCHANGER 10"/>
    <property type="match status" value="1"/>
</dbReference>
<dbReference type="eggNOG" id="KOG1965">
    <property type="taxonomic scope" value="Eukaryota"/>
</dbReference>
<feature type="transmembrane region" description="Helical" evidence="9">
    <location>
        <begin position="126"/>
        <end position="144"/>
    </location>
</feature>
<dbReference type="FunCoup" id="G3VD83">
    <property type="interactions" value="102"/>
</dbReference>
<dbReference type="SUPFAM" id="SSF81324">
    <property type="entry name" value="Voltage-gated potassium channels"/>
    <property type="match status" value="1"/>
</dbReference>
<organism evidence="11 12">
    <name type="scientific">Sarcophilus harrisii</name>
    <name type="common">Tasmanian devil</name>
    <name type="synonym">Sarcophilus laniarius</name>
    <dbReference type="NCBI Taxonomy" id="9305"/>
    <lineage>
        <taxon>Eukaryota</taxon>
        <taxon>Metazoa</taxon>
        <taxon>Chordata</taxon>
        <taxon>Craniata</taxon>
        <taxon>Vertebrata</taxon>
        <taxon>Euteleostomi</taxon>
        <taxon>Mammalia</taxon>
        <taxon>Metatheria</taxon>
        <taxon>Dasyuromorphia</taxon>
        <taxon>Dasyuridae</taxon>
        <taxon>Sarcophilus</taxon>
    </lineage>
</organism>
<dbReference type="Pfam" id="PF00027">
    <property type="entry name" value="cNMP_binding"/>
    <property type="match status" value="1"/>
</dbReference>
<dbReference type="InterPro" id="IPR027359">
    <property type="entry name" value="Volt_channel_dom_sf"/>
</dbReference>
<feature type="transmembrane region" description="Helical" evidence="9">
    <location>
        <begin position="164"/>
        <end position="185"/>
    </location>
</feature>
<dbReference type="GeneID" id="100930435"/>
<evidence type="ECO:0000256" key="9">
    <source>
        <dbReference type="SAM" id="Phobius"/>
    </source>
</evidence>
<dbReference type="PROSITE" id="PS50042">
    <property type="entry name" value="CNMP_BINDING_3"/>
    <property type="match status" value="1"/>
</dbReference>
<dbReference type="FunFam" id="2.60.120.10:FF:000067">
    <property type="entry name" value="Solute carrier family 9 member C1"/>
    <property type="match status" value="1"/>
</dbReference>
<reference evidence="11" key="3">
    <citation type="submission" date="2025-09" db="UniProtKB">
        <authorList>
            <consortium name="Ensembl"/>
        </authorList>
    </citation>
    <scope>IDENTIFICATION</scope>
</reference>
<feature type="transmembrane region" description="Helical" evidence="9">
    <location>
        <begin position="422"/>
        <end position="441"/>
    </location>
</feature>
<dbReference type="Gene3D" id="2.60.120.10">
    <property type="entry name" value="Jelly Rolls"/>
    <property type="match status" value="1"/>
</dbReference>
<keyword evidence="2" id="KW-0813">Transport</keyword>
<feature type="transmembrane region" description="Helical" evidence="9">
    <location>
        <begin position="322"/>
        <end position="342"/>
    </location>
</feature>
<feature type="transmembrane region" description="Helical" evidence="9">
    <location>
        <begin position="64"/>
        <end position="82"/>
    </location>
</feature>
<accession>G3VD83</accession>
<evidence type="ECO:0000313" key="12">
    <source>
        <dbReference type="Proteomes" id="UP000007648"/>
    </source>
</evidence>
<dbReference type="GO" id="GO:0015386">
    <property type="term" value="F:potassium:proton antiporter activity"/>
    <property type="evidence" value="ECO:0007669"/>
    <property type="project" value="TreeGrafter"/>
</dbReference>
<evidence type="ECO:0000256" key="3">
    <source>
        <dbReference type="ARBA" id="ARBA00022692"/>
    </source>
</evidence>
<keyword evidence="6" id="KW-0406">Ion transport</keyword>
<feature type="transmembrane region" description="Helical" evidence="9">
    <location>
        <begin position="239"/>
        <end position="257"/>
    </location>
</feature>
<dbReference type="Pfam" id="PF00520">
    <property type="entry name" value="Ion_trans"/>
    <property type="match status" value="1"/>
</dbReference>
<evidence type="ECO:0000313" key="11">
    <source>
        <dbReference type="Ensembl" id="ENSSHAP00000001137.2"/>
    </source>
</evidence>
<feature type="transmembrane region" description="Helical" evidence="9">
    <location>
        <begin position="354"/>
        <end position="374"/>
    </location>
</feature>
<dbReference type="GO" id="GO:0098719">
    <property type="term" value="P:sodium ion import across plasma membrane"/>
    <property type="evidence" value="ECO:0007669"/>
    <property type="project" value="TreeGrafter"/>
</dbReference>
<dbReference type="AlphaFoldDB" id="G3VD83"/>
<dbReference type="GO" id="GO:0015385">
    <property type="term" value="F:sodium:proton antiporter activity"/>
    <property type="evidence" value="ECO:0007669"/>
    <property type="project" value="InterPro"/>
</dbReference>
<reference evidence="11" key="2">
    <citation type="submission" date="2025-08" db="UniProtKB">
        <authorList>
            <consortium name="Ensembl"/>
        </authorList>
    </citation>
    <scope>IDENTIFICATION</scope>
</reference>
<dbReference type="InterPro" id="IPR018422">
    <property type="entry name" value="Cation/H_exchanger_CPA1"/>
</dbReference>
<evidence type="ECO:0000256" key="5">
    <source>
        <dbReference type="ARBA" id="ARBA00023053"/>
    </source>
</evidence>
<feature type="transmembrane region" description="Helical" evidence="9">
    <location>
        <begin position="94"/>
        <end position="114"/>
    </location>
</feature>
<keyword evidence="12" id="KW-1185">Reference proteome</keyword>
<dbReference type="SUPFAM" id="SSF51206">
    <property type="entry name" value="cAMP-binding domain-like"/>
    <property type="match status" value="1"/>
</dbReference>
<dbReference type="InterPro" id="IPR000595">
    <property type="entry name" value="cNMP-bd_dom"/>
</dbReference>
<evidence type="ECO:0000259" key="10">
    <source>
        <dbReference type="PROSITE" id="PS50042"/>
    </source>
</evidence>
<keyword evidence="3 9" id="KW-0812">Transmembrane</keyword>
<keyword evidence="8" id="KW-0739">Sodium transport</keyword>